<evidence type="ECO:0000313" key="1">
    <source>
        <dbReference type="EMBL" id="KKM68596.1"/>
    </source>
</evidence>
<gene>
    <name evidence="1" type="ORF">LCGC14_1459290</name>
</gene>
<reference evidence="1" key="1">
    <citation type="journal article" date="2015" name="Nature">
        <title>Complex archaea that bridge the gap between prokaryotes and eukaryotes.</title>
        <authorList>
            <person name="Spang A."/>
            <person name="Saw J.H."/>
            <person name="Jorgensen S.L."/>
            <person name="Zaremba-Niedzwiedzka K."/>
            <person name="Martijn J."/>
            <person name="Lind A.E."/>
            <person name="van Eijk R."/>
            <person name="Schleper C."/>
            <person name="Guy L."/>
            <person name="Ettema T.J."/>
        </authorList>
    </citation>
    <scope>NUCLEOTIDE SEQUENCE</scope>
</reference>
<protein>
    <submittedName>
        <fullName evidence="1">Uncharacterized protein</fullName>
    </submittedName>
</protein>
<name>A0A0F9K1M9_9ZZZZ</name>
<proteinExistence type="predicted"/>
<organism evidence="1">
    <name type="scientific">marine sediment metagenome</name>
    <dbReference type="NCBI Taxonomy" id="412755"/>
    <lineage>
        <taxon>unclassified sequences</taxon>
        <taxon>metagenomes</taxon>
        <taxon>ecological metagenomes</taxon>
    </lineage>
</organism>
<accession>A0A0F9K1M9</accession>
<comment type="caution">
    <text evidence="1">The sequence shown here is derived from an EMBL/GenBank/DDBJ whole genome shotgun (WGS) entry which is preliminary data.</text>
</comment>
<dbReference type="AlphaFoldDB" id="A0A0F9K1M9"/>
<sequence>MSKLATISTSAQGTSSALVSIGTRHEDAFGRVFYYSKCTTAIGRGKAGVAAATITNHDNLSFQTAPAVGDQSVKVTLGGTAATAEQYKDGWLVNQDGTGEGRIYRIEGHEAQTSTTGVLEVFLADRIDIVMAISETNVDLNYNKYDELRPQDSTTQTFIPVGVPMMVGGLGASEFGYIQTWGPCAVWQDEATANLGEQLTFGAGTGTGQLEGRDAVTEPLFAVSGPAASVADEYQLVYITISR</sequence>
<dbReference type="EMBL" id="LAZR01010139">
    <property type="protein sequence ID" value="KKM68596.1"/>
    <property type="molecule type" value="Genomic_DNA"/>
</dbReference>